<feature type="transmembrane region" description="Helical" evidence="7">
    <location>
        <begin position="326"/>
        <end position="349"/>
    </location>
</feature>
<dbReference type="eggNOG" id="COG2814">
    <property type="taxonomic scope" value="Bacteria"/>
</dbReference>
<evidence type="ECO:0000313" key="10">
    <source>
        <dbReference type="Proteomes" id="UP000030528"/>
    </source>
</evidence>
<dbReference type="AlphaFoldDB" id="A0A0A5GMZ5"/>
<accession>A0A0A5GMZ5</accession>
<evidence type="ECO:0000256" key="5">
    <source>
        <dbReference type="ARBA" id="ARBA00022989"/>
    </source>
</evidence>
<sequence length="421" mass="46950">MRLRDWDQNLKIRLLGEGMMNFLFWSFFPFMTIYFKGAFGDRTAGLLLIVSQSFVVLANLIGGYCADRFGRKRMMVLAVLGECLAFMLFATANSPFLYSPVMTYLAFGFLGVAQSLYWPASRAMVADVVPKSDRADVFAVFYTALNIAVVAGPLIGSIVFYQYRFATLLTGVFITISLAVLLQVKLEETAPVLKKRRETKVPWYKAIGQELSDYGVIARDRTFLLFIVGGVLVSQAFLQLNVLLAVYTSEVVEEQTLLAVGDWTLTVSGPEAFSLVLAENGLLVALFTVYVTKVMTRFKEKWVFIGSSLLYAVAMTAYGMTESVLVFMLVMGVFTFAELMMVGIQESFVSRVAPEDKRGQYFSASSLRFTLGRLLAPVSLVLTDTFTYSTVFSILGGLSVLSACVFYWMFYRLEQEQGVKA</sequence>
<feature type="transmembrane region" description="Helical" evidence="7">
    <location>
        <begin position="45"/>
        <end position="62"/>
    </location>
</feature>
<feature type="transmembrane region" description="Helical" evidence="7">
    <location>
        <begin position="98"/>
        <end position="118"/>
    </location>
</feature>
<dbReference type="CDD" id="cd17329">
    <property type="entry name" value="MFS_MdtH_MDR_like"/>
    <property type="match status" value="1"/>
</dbReference>
<name>A0A0A5GMZ5_9BACI</name>
<evidence type="ECO:0000256" key="7">
    <source>
        <dbReference type="SAM" id="Phobius"/>
    </source>
</evidence>
<dbReference type="EMBL" id="AVPE01000005">
    <property type="protein sequence ID" value="KGX92598.1"/>
    <property type="molecule type" value="Genomic_DNA"/>
</dbReference>
<keyword evidence="6 7" id="KW-0472">Membrane</keyword>
<evidence type="ECO:0000259" key="8">
    <source>
        <dbReference type="PROSITE" id="PS50850"/>
    </source>
</evidence>
<dbReference type="GO" id="GO:0022857">
    <property type="term" value="F:transmembrane transporter activity"/>
    <property type="evidence" value="ECO:0007669"/>
    <property type="project" value="InterPro"/>
</dbReference>
<evidence type="ECO:0000256" key="1">
    <source>
        <dbReference type="ARBA" id="ARBA00004651"/>
    </source>
</evidence>
<comment type="subcellular location">
    <subcellularLocation>
        <location evidence="1">Cell membrane</location>
        <topology evidence="1">Multi-pass membrane protein</topology>
    </subcellularLocation>
</comment>
<evidence type="ECO:0000313" key="9">
    <source>
        <dbReference type="EMBL" id="KGX92598.1"/>
    </source>
</evidence>
<feature type="transmembrane region" description="Helical" evidence="7">
    <location>
        <begin position="74"/>
        <end position="92"/>
    </location>
</feature>
<keyword evidence="4 7" id="KW-0812">Transmembrane</keyword>
<feature type="transmembrane region" description="Helical" evidence="7">
    <location>
        <begin position="223"/>
        <end position="247"/>
    </location>
</feature>
<dbReference type="Pfam" id="PF07690">
    <property type="entry name" value="MFS_1"/>
    <property type="match status" value="2"/>
</dbReference>
<dbReference type="InterPro" id="IPR011701">
    <property type="entry name" value="MFS"/>
</dbReference>
<evidence type="ECO:0000256" key="4">
    <source>
        <dbReference type="ARBA" id="ARBA00022692"/>
    </source>
</evidence>
<dbReference type="PROSITE" id="PS50850">
    <property type="entry name" value="MFS"/>
    <property type="match status" value="1"/>
</dbReference>
<dbReference type="InterPro" id="IPR005829">
    <property type="entry name" value="Sugar_transporter_CS"/>
</dbReference>
<feature type="transmembrane region" description="Helical" evidence="7">
    <location>
        <begin position="139"/>
        <end position="159"/>
    </location>
</feature>
<dbReference type="OrthoDB" id="9793283at2"/>
<dbReference type="STRING" id="1385510.GCA_000425205_01893"/>
<dbReference type="Gene3D" id="1.20.1250.20">
    <property type="entry name" value="MFS general substrate transporter like domains"/>
    <property type="match status" value="1"/>
</dbReference>
<dbReference type="InterPro" id="IPR020846">
    <property type="entry name" value="MFS_dom"/>
</dbReference>
<dbReference type="Proteomes" id="UP000030528">
    <property type="component" value="Unassembled WGS sequence"/>
</dbReference>
<proteinExistence type="predicted"/>
<dbReference type="PANTHER" id="PTHR23517">
    <property type="entry name" value="RESISTANCE PROTEIN MDTM, PUTATIVE-RELATED-RELATED"/>
    <property type="match status" value="1"/>
</dbReference>
<feature type="domain" description="Major facilitator superfamily (MFS) profile" evidence="8">
    <location>
        <begin position="1"/>
        <end position="414"/>
    </location>
</feature>
<feature type="transmembrane region" description="Helical" evidence="7">
    <location>
        <begin position="272"/>
        <end position="290"/>
    </location>
</feature>
<dbReference type="InterPro" id="IPR050171">
    <property type="entry name" value="MFS_Transporters"/>
</dbReference>
<dbReference type="SUPFAM" id="SSF103473">
    <property type="entry name" value="MFS general substrate transporter"/>
    <property type="match status" value="1"/>
</dbReference>
<keyword evidence="3" id="KW-1003">Cell membrane</keyword>
<protein>
    <submittedName>
        <fullName evidence="9">MFS transporter</fullName>
    </submittedName>
</protein>
<dbReference type="PROSITE" id="PS00216">
    <property type="entry name" value="SUGAR_TRANSPORT_1"/>
    <property type="match status" value="1"/>
</dbReference>
<evidence type="ECO:0000256" key="6">
    <source>
        <dbReference type="ARBA" id="ARBA00023136"/>
    </source>
</evidence>
<keyword evidence="5 7" id="KW-1133">Transmembrane helix</keyword>
<dbReference type="PANTHER" id="PTHR23517:SF3">
    <property type="entry name" value="INTEGRAL MEMBRANE TRANSPORT PROTEIN"/>
    <property type="match status" value="1"/>
</dbReference>
<organism evidence="9 10">
    <name type="scientific">Pontibacillus halophilus JSM 076056 = DSM 19796</name>
    <dbReference type="NCBI Taxonomy" id="1385510"/>
    <lineage>
        <taxon>Bacteria</taxon>
        <taxon>Bacillati</taxon>
        <taxon>Bacillota</taxon>
        <taxon>Bacilli</taxon>
        <taxon>Bacillales</taxon>
        <taxon>Bacillaceae</taxon>
        <taxon>Pontibacillus</taxon>
    </lineage>
</organism>
<feature type="transmembrane region" description="Helical" evidence="7">
    <location>
        <begin position="21"/>
        <end position="39"/>
    </location>
</feature>
<evidence type="ECO:0000256" key="2">
    <source>
        <dbReference type="ARBA" id="ARBA00022448"/>
    </source>
</evidence>
<dbReference type="RefSeq" id="WP_026800287.1">
    <property type="nucleotide sequence ID" value="NZ_AULI01000007.1"/>
</dbReference>
<feature type="transmembrane region" description="Helical" evidence="7">
    <location>
        <begin position="165"/>
        <end position="186"/>
    </location>
</feature>
<evidence type="ECO:0000256" key="3">
    <source>
        <dbReference type="ARBA" id="ARBA00022475"/>
    </source>
</evidence>
<dbReference type="InterPro" id="IPR036259">
    <property type="entry name" value="MFS_trans_sf"/>
</dbReference>
<reference evidence="9 10" key="1">
    <citation type="submission" date="2013-08" db="EMBL/GenBank/DDBJ databases">
        <authorList>
            <person name="Huang J."/>
            <person name="Wang G."/>
        </authorList>
    </citation>
    <scope>NUCLEOTIDE SEQUENCE [LARGE SCALE GENOMIC DNA]</scope>
    <source>
        <strain evidence="9 10">JSM 076056</strain>
    </source>
</reference>
<feature type="transmembrane region" description="Helical" evidence="7">
    <location>
        <begin position="388"/>
        <end position="410"/>
    </location>
</feature>
<gene>
    <name evidence="9" type="ORF">N781_14805</name>
</gene>
<comment type="caution">
    <text evidence="9">The sequence shown here is derived from an EMBL/GenBank/DDBJ whole genome shotgun (WGS) entry which is preliminary data.</text>
</comment>
<dbReference type="GO" id="GO:0005886">
    <property type="term" value="C:plasma membrane"/>
    <property type="evidence" value="ECO:0007669"/>
    <property type="project" value="UniProtKB-SubCell"/>
</dbReference>
<keyword evidence="2" id="KW-0813">Transport</keyword>
<keyword evidence="10" id="KW-1185">Reference proteome</keyword>